<protein>
    <recommendedName>
        <fullName evidence="3">Flagellar protein FlaG</fullName>
    </recommendedName>
</protein>
<dbReference type="PANTHER" id="PTHR37166:SF1">
    <property type="entry name" value="PROTEIN FLAG"/>
    <property type="match status" value="1"/>
</dbReference>
<dbReference type="PANTHER" id="PTHR37166">
    <property type="entry name" value="PROTEIN FLAG"/>
    <property type="match status" value="1"/>
</dbReference>
<sequence length="121" mass="13481">MKIGAGGPQVQTVEEFNLGNRKAAEPKVIEQHPERLAAKSDEGLNVTAPWDKVVQTVNDLNKFSALSNTHLEFEIQGRIEDLKVKVINDEGKVIREIPPEKAFEMLGRLRESLGAIIDCYV</sequence>
<organism evidence="1 2">
    <name type="scientific">Formimonas warabiya</name>
    <dbReference type="NCBI Taxonomy" id="1761012"/>
    <lineage>
        <taxon>Bacteria</taxon>
        <taxon>Bacillati</taxon>
        <taxon>Bacillota</taxon>
        <taxon>Clostridia</taxon>
        <taxon>Eubacteriales</taxon>
        <taxon>Peptococcaceae</taxon>
        <taxon>Candidatus Formimonas</taxon>
    </lineage>
</organism>
<name>A0A3G1KTB2_FORW1</name>
<accession>A0A3G1KTB2</accession>
<keyword evidence="2" id="KW-1185">Reference proteome</keyword>
<dbReference type="EMBL" id="CP017634">
    <property type="protein sequence ID" value="ATW25689.1"/>
    <property type="molecule type" value="Genomic_DNA"/>
</dbReference>
<dbReference type="OrthoDB" id="9799867at2"/>
<proteinExistence type="predicted"/>
<dbReference type="Proteomes" id="UP000323521">
    <property type="component" value="Chromosome"/>
</dbReference>
<dbReference type="Gene3D" id="3.30.160.170">
    <property type="entry name" value="FlaG-like"/>
    <property type="match status" value="1"/>
</dbReference>
<gene>
    <name evidence="1" type="ORF">DCMF_13775</name>
</gene>
<dbReference type="RefSeq" id="WP_148134952.1">
    <property type="nucleotide sequence ID" value="NZ_CP017634.1"/>
</dbReference>
<evidence type="ECO:0000313" key="2">
    <source>
        <dbReference type="Proteomes" id="UP000323521"/>
    </source>
</evidence>
<reference evidence="1 2" key="1">
    <citation type="submission" date="2016-10" db="EMBL/GenBank/DDBJ databases">
        <title>Complete Genome Sequence of Peptococcaceae strain DCMF.</title>
        <authorList>
            <person name="Edwards R.J."/>
            <person name="Holland S.I."/>
            <person name="Deshpande N.P."/>
            <person name="Wong Y.K."/>
            <person name="Ertan H."/>
            <person name="Manefield M."/>
            <person name="Russell T.L."/>
            <person name="Lee M.J."/>
        </authorList>
    </citation>
    <scope>NUCLEOTIDE SEQUENCE [LARGE SCALE GENOMIC DNA]</scope>
    <source>
        <strain evidence="1 2">DCMF</strain>
    </source>
</reference>
<dbReference type="AlphaFoldDB" id="A0A3G1KTB2"/>
<dbReference type="Pfam" id="PF03646">
    <property type="entry name" value="FlaG"/>
    <property type="match status" value="1"/>
</dbReference>
<dbReference type="InterPro" id="IPR035924">
    <property type="entry name" value="FlaG-like_sf"/>
</dbReference>
<dbReference type="SUPFAM" id="SSF160214">
    <property type="entry name" value="FlaG-like"/>
    <property type="match status" value="1"/>
</dbReference>
<dbReference type="InterPro" id="IPR005186">
    <property type="entry name" value="FlaG"/>
</dbReference>
<dbReference type="KEGG" id="fwa:DCMF_13775"/>
<evidence type="ECO:0008006" key="3">
    <source>
        <dbReference type="Google" id="ProtNLM"/>
    </source>
</evidence>
<evidence type="ECO:0000313" key="1">
    <source>
        <dbReference type="EMBL" id="ATW25689.1"/>
    </source>
</evidence>